<dbReference type="InterPro" id="IPR051043">
    <property type="entry name" value="Sulfatase_Mod_Factor_Kinase"/>
</dbReference>
<gene>
    <name evidence="3" type="ORF">CAP_3517</name>
</gene>
<organism evidence="3 4">
    <name type="scientific">Chondromyces apiculatus DSM 436</name>
    <dbReference type="NCBI Taxonomy" id="1192034"/>
    <lineage>
        <taxon>Bacteria</taxon>
        <taxon>Pseudomonadati</taxon>
        <taxon>Myxococcota</taxon>
        <taxon>Polyangia</taxon>
        <taxon>Polyangiales</taxon>
        <taxon>Polyangiaceae</taxon>
        <taxon>Chondromyces</taxon>
    </lineage>
</organism>
<evidence type="ECO:0000313" key="4">
    <source>
        <dbReference type="Proteomes" id="UP000019678"/>
    </source>
</evidence>
<dbReference type="eggNOG" id="COG1262">
    <property type="taxonomic scope" value="Bacteria"/>
</dbReference>
<dbReference type="Proteomes" id="UP000019678">
    <property type="component" value="Unassembled WGS sequence"/>
</dbReference>
<feature type="domain" description="Sulfatase-modifying factor enzyme-like" evidence="2">
    <location>
        <begin position="77"/>
        <end position="281"/>
    </location>
</feature>
<dbReference type="AlphaFoldDB" id="A0A017T867"/>
<feature type="compositionally biased region" description="Pro residues" evidence="1">
    <location>
        <begin position="64"/>
        <end position="73"/>
    </location>
</feature>
<name>A0A017T867_9BACT</name>
<evidence type="ECO:0000256" key="1">
    <source>
        <dbReference type="SAM" id="MobiDB-lite"/>
    </source>
</evidence>
<feature type="compositionally biased region" description="Low complexity" evidence="1">
    <location>
        <begin position="27"/>
        <end position="63"/>
    </location>
</feature>
<feature type="region of interest" description="Disordered" evidence="1">
    <location>
        <begin position="27"/>
        <end position="79"/>
    </location>
</feature>
<protein>
    <recommendedName>
        <fullName evidence="2">Sulfatase-modifying factor enzyme-like domain-containing protein</fullName>
    </recommendedName>
</protein>
<dbReference type="SUPFAM" id="SSF56436">
    <property type="entry name" value="C-type lectin-like"/>
    <property type="match status" value="1"/>
</dbReference>
<evidence type="ECO:0000259" key="2">
    <source>
        <dbReference type="Pfam" id="PF03781"/>
    </source>
</evidence>
<dbReference type="InterPro" id="IPR005532">
    <property type="entry name" value="SUMF_dom"/>
</dbReference>
<dbReference type="Pfam" id="PF03781">
    <property type="entry name" value="FGE-sulfatase"/>
    <property type="match status" value="1"/>
</dbReference>
<evidence type="ECO:0000313" key="3">
    <source>
        <dbReference type="EMBL" id="EYF05152.1"/>
    </source>
</evidence>
<dbReference type="InterPro" id="IPR016187">
    <property type="entry name" value="CTDL_fold"/>
</dbReference>
<keyword evidence="4" id="KW-1185">Reference proteome</keyword>
<comment type="caution">
    <text evidence="3">The sequence shown here is derived from an EMBL/GenBank/DDBJ whole genome shotgun (WGS) entry which is preliminary data.</text>
</comment>
<reference evidence="3 4" key="1">
    <citation type="submission" date="2013-05" db="EMBL/GenBank/DDBJ databases">
        <title>Genome assembly of Chondromyces apiculatus DSM 436.</title>
        <authorList>
            <person name="Sharma G."/>
            <person name="Khatri I."/>
            <person name="Kaur C."/>
            <person name="Mayilraj S."/>
            <person name="Subramanian S."/>
        </authorList>
    </citation>
    <scope>NUCLEOTIDE SEQUENCE [LARGE SCALE GENOMIC DNA]</scope>
    <source>
        <strain evidence="3 4">DSM 436</strain>
    </source>
</reference>
<dbReference type="Gene3D" id="3.90.1580.10">
    <property type="entry name" value="paralog of FGE (formylglycine-generating enzyme)"/>
    <property type="match status" value="1"/>
</dbReference>
<sequence>MALAVVGVVIGACSGAPEQAAVPSAAPATAATTEATPEVSATPGASAAPQASAASEASATPSAAAPPPPPPSRCPANMIEVPGGELAVGKGKAKQKVTVAPFCIDLNETTADEYAACVKGGGCNEDRVKVCDGATYGKPELAKNPMVCVDFTQAEAYCKAQQKRLVTTEEWEWAARGGAEDRYFPWGNDEPGDQACWGGKAGTRAVSCPIGSFPKGDSPLGIHDLGGNVYEWTTSASDKTSTVRQGRGGSWKDSAKDLFRNDRPFIFKTTYRCGFLGIRCATTPQ</sequence>
<dbReference type="PANTHER" id="PTHR23150">
    <property type="entry name" value="SULFATASE MODIFYING FACTOR 1, 2"/>
    <property type="match status" value="1"/>
</dbReference>
<dbReference type="STRING" id="1192034.CAP_3517"/>
<proteinExistence type="predicted"/>
<dbReference type="InterPro" id="IPR042095">
    <property type="entry name" value="SUMF_sf"/>
</dbReference>
<dbReference type="EMBL" id="ASRX01000026">
    <property type="protein sequence ID" value="EYF05152.1"/>
    <property type="molecule type" value="Genomic_DNA"/>
</dbReference>
<accession>A0A017T867</accession>